<protein>
    <submittedName>
        <fullName evidence="1">Uncharacterized protein</fullName>
    </submittedName>
</protein>
<name>A0A221J6J2_9CAUD</name>
<accession>A0A221J6J2</accession>
<dbReference type="KEGG" id="vg:79993317"/>
<dbReference type="GeneID" id="79993317"/>
<dbReference type="RefSeq" id="YP_010749972.1">
    <property type="nucleotide sequence ID" value="NC_073328.1"/>
</dbReference>
<gene>
    <name evidence="1" type="primary">49</name>
    <name evidence="1" type="ORF">SEA_NIGHTMARE_49</name>
</gene>
<keyword evidence="2" id="KW-1185">Reference proteome</keyword>
<organism evidence="1 2">
    <name type="scientific">Arthrobacter phage Nightmare</name>
    <dbReference type="NCBI Taxonomy" id="2015864"/>
    <lineage>
        <taxon>Viruses</taxon>
        <taxon>Duplodnaviria</taxon>
        <taxon>Heunggongvirae</taxon>
        <taxon>Uroviricota</taxon>
        <taxon>Caudoviricetes</taxon>
        <taxon>Gordonvirus</taxon>
        <taxon>Gordonvirus nightmare</taxon>
    </lineage>
</organism>
<reference evidence="1 2" key="1">
    <citation type="submission" date="2017-05" db="EMBL/GenBank/DDBJ databases">
        <authorList>
            <person name="Sperratore M."/>
            <person name="Moy E.A."/>
            <person name="Dunbar D."/>
            <person name="Schmidt R."/>
            <person name="Baltzegar D.A."/>
            <person name="Young E.C."/>
            <person name="Sides K.F."/>
            <person name="Macialek J."/>
            <person name="Stoner T.H."/>
            <person name="Garlena R.A."/>
            <person name="Russell D.A."/>
            <person name="Pope W.H."/>
            <person name="Jacobs-Sera D."/>
            <person name="Hatfull G.F."/>
        </authorList>
    </citation>
    <scope>NUCLEOTIDE SEQUENCE [LARGE SCALE GENOMIC DNA]</scope>
</reference>
<dbReference type="Proteomes" id="UP000222317">
    <property type="component" value="Segment"/>
</dbReference>
<evidence type="ECO:0000313" key="2">
    <source>
        <dbReference type="Proteomes" id="UP000222317"/>
    </source>
</evidence>
<evidence type="ECO:0000313" key="1">
    <source>
        <dbReference type="EMBL" id="ASM62325.1"/>
    </source>
</evidence>
<proteinExistence type="predicted"/>
<dbReference type="EMBL" id="MF140423">
    <property type="protein sequence ID" value="ASM62325.1"/>
    <property type="molecule type" value="Genomic_DNA"/>
</dbReference>
<sequence>MKVRNLIIFAAGAVSGAIALPATLIYVKPVRTKLINASLERAKKKLATAIVEDHTLRKNLIEMGSEALSGLIIIDELTPKEGN</sequence>